<dbReference type="EMBL" id="KZ613788">
    <property type="protein sequence ID" value="PMD60794.1"/>
    <property type="molecule type" value="Genomic_DNA"/>
</dbReference>
<dbReference type="RefSeq" id="XP_024737698.1">
    <property type="nucleotide sequence ID" value="XM_024872423.1"/>
</dbReference>
<reference evidence="2 3" key="1">
    <citation type="submission" date="2016-04" db="EMBL/GenBank/DDBJ databases">
        <title>A degradative enzymes factory behind the ericoid mycorrhizal symbiosis.</title>
        <authorList>
            <consortium name="DOE Joint Genome Institute"/>
            <person name="Martino E."/>
            <person name="Morin E."/>
            <person name="Grelet G."/>
            <person name="Kuo A."/>
            <person name="Kohler A."/>
            <person name="Daghino S."/>
            <person name="Barry K."/>
            <person name="Choi C."/>
            <person name="Cichocki N."/>
            <person name="Clum A."/>
            <person name="Copeland A."/>
            <person name="Hainaut M."/>
            <person name="Haridas S."/>
            <person name="Labutti K."/>
            <person name="Lindquist E."/>
            <person name="Lipzen A."/>
            <person name="Khouja H.-R."/>
            <person name="Murat C."/>
            <person name="Ohm R."/>
            <person name="Olson A."/>
            <person name="Spatafora J."/>
            <person name="Veneault-Fourrey C."/>
            <person name="Henrissat B."/>
            <person name="Grigoriev I."/>
            <person name="Martin F."/>
            <person name="Perotto S."/>
        </authorList>
    </citation>
    <scope>NUCLEOTIDE SEQUENCE [LARGE SCALE GENOMIC DNA]</scope>
    <source>
        <strain evidence="2 3">E</strain>
    </source>
</reference>
<gene>
    <name evidence="2" type="ORF">K444DRAFT_389903</name>
</gene>
<dbReference type="InParanoid" id="A0A2J6TCN2"/>
<dbReference type="OrthoDB" id="5426982at2759"/>
<feature type="region of interest" description="Disordered" evidence="1">
    <location>
        <begin position="155"/>
        <end position="182"/>
    </location>
</feature>
<organism evidence="2 3">
    <name type="scientific">Hyaloscypha bicolor E</name>
    <dbReference type="NCBI Taxonomy" id="1095630"/>
    <lineage>
        <taxon>Eukaryota</taxon>
        <taxon>Fungi</taxon>
        <taxon>Dikarya</taxon>
        <taxon>Ascomycota</taxon>
        <taxon>Pezizomycotina</taxon>
        <taxon>Leotiomycetes</taxon>
        <taxon>Helotiales</taxon>
        <taxon>Hyaloscyphaceae</taxon>
        <taxon>Hyaloscypha</taxon>
        <taxon>Hyaloscypha bicolor</taxon>
    </lineage>
</organism>
<sequence>MLLACTTAYNQDKSVETSQFSDGELQQITSVAGECVLVSLEKRLTPAELEKCTGSLEYSQALFLILLGTILAVGYMEPIQDTPNLANASHIDPTLSIPLYQSVQEHLCATLAHYMIYLGHKTTITFDPPTQEHLITKAHERWQAQGHFQWMTPVPFRGRSGDSDSKCTRTSNSSEERSTRLGDSEVWNDALEEFGQQERAGLFIHDYVRGCSSSPPFPTDVEGIIEDHHLPPPVWTQDTFAESASTGVVYHPAIAVLPDHNVGHIPKTYVYDIPKNTGGPGSESTQFSSPEIISNLTEDIMIDSSVGLSSTSIRQSAVEKSGNLVERLDMQSGEMQCWTTATLDSFAAWKGAFSLDRKKVMRKRPPFSPEKHESAHALRKRNWCKLCLMRRIVCSLNPNPGCDRCLETNNKPFPNLNANNDLFRSHIGIAMIELEQRSNLVYCHPGTAFHTNELCSDSGERLTARNTTFGPGSTWKGSSQTLRQYLAKEPFTTEEVQAPSRNLLLHEQHSHTDGFSEDLTMLIGEEGANRLMQESNLLDVTICGDVHDQNYNMMRHFEVGSNGVHMANTKSIPRRLLV</sequence>
<evidence type="ECO:0000313" key="3">
    <source>
        <dbReference type="Proteomes" id="UP000235371"/>
    </source>
</evidence>
<protein>
    <submittedName>
        <fullName evidence="2">Uncharacterized protein</fullName>
    </submittedName>
</protein>
<keyword evidence="3" id="KW-1185">Reference proteome</keyword>
<proteinExistence type="predicted"/>
<dbReference type="GeneID" id="36580504"/>
<dbReference type="STRING" id="1095630.A0A2J6TCN2"/>
<evidence type="ECO:0000256" key="1">
    <source>
        <dbReference type="SAM" id="MobiDB-lite"/>
    </source>
</evidence>
<dbReference type="Proteomes" id="UP000235371">
    <property type="component" value="Unassembled WGS sequence"/>
</dbReference>
<name>A0A2J6TCN2_9HELO</name>
<accession>A0A2J6TCN2</accession>
<dbReference type="AlphaFoldDB" id="A0A2J6TCN2"/>
<evidence type="ECO:0000313" key="2">
    <source>
        <dbReference type="EMBL" id="PMD60794.1"/>
    </source>
</evidence>